<feature type="signal peptide" evidence="1">
    <location>
        <begin position="1"/>
        <end position="23"/>
    </location>
</feature>
<proteinExistence type="predicted"/>
<dbReference type="EMBL" id="CP097636">
    <property type="protein sequence ID" value="URI11604.1"/>
    <property type="molecule type" value="Genomic_DNA"/>
</dbReference>
<dbReference type="InterPro" id="IPR013424">
    <property type="entry name" value="Ice-binding_C"/>
</dbReference>
<feature type="domain" description="Ice-binding protein C-terminal" evidence="2">
    <location>
        <begin position="195"/>
        <end position="217"/>
    </location>
</feature>
<evidence type="ECO:0000256" key="1">
    <source>
        <dbReference type="SAM" id="SignalP"/>
    </source>
</evidence>
<dbReference type="Proteomes" id="UP001056201">
    <property type="component" value="Chromosome 2"/>
</dbReference>
<protein>
    <submittedName>
        <fullName evidence="3">PEP-CTERM sorting domain-containing protein</fullName>
    </submittedName>
</protein>
<sequence>MQYRLLAGFCLALGAWTTTAAQAANDPQVVITSGTQADGYSAPFSDQLWETVGFRMGSTSLYLYDVTLRLQASSAGVATLALFSANPNAPYSTPLTQIGNFTSVLVSGRDNYTFRPTSTMALEAGELYWLVMRGAEAAGLRYVEAIGAISGDYGSPYTSELGARAHDFANSSDGGLNWMVHSGLNAIEVRGAVSPVPEPGTYALMLLGGGLLLLSVRQDRHRG</sequence>
<name>A0ABY4SGH0_AQUTE</name>
<keyword evidence="1" id="KW-0732">Signal</keyword>
<evidence type="ECO:0000313" key="4">
    <source>
        <dbReference type="Proteomes" id="UP001056201"/>
    </source>
</evidence>
<evidence type="ECO:0000259" key="2">
    <source>
        <dbReference type="Pfam" id="PF07589"/>
    </source>
</evidence>
<dbReference type="RefSeq" id="WP_250199798.1">
    <property type="nucleotide sequence ID" value="NZ_CP097636.1"/>
</dbReference>
<organism evidence="3 4">
    <name type="scientific">Aquincola tertiaricarbonis</name>
    <dbReference type="NCBI Taxonomy" id="391953"/>
    <lineage>
        <taxon>Bacteria</taxon>
        <taxon>Pseudomonadati</taxon>
        <taxon>Pseudomonadota</taxon>
        <taxon>Betaproteobacteria</taxon>
        <taxon>Burkholderiales</taxon>
        <taxon>Sphaerotilaceae</taxon>
        <taxon>Aquincola</taxon>
    </lineage>
</organism>
<accession>A0ABY4SGH0</accession>
<dbReference type="NCBIfam" id="TIGR02595">
    <property type="entry name" value="PEP_CTERM"/>
    <property type="match status" value="1"/>
</dbReference>
<evidence type="ECO:0000313" key="3">
    <source>
        <dbReference type="EMBL" id="URI11604.1"/>
    </source>
</evidence>
<dbReference type="Pfam" id="PF07589">
    <property type="entry name" value="PEP-CTERM"/>
    <property type="match status" value="1"/>
</dbReference>
<dbReference type="NCBIfam" id="NF041539">
    <property type="entry name" value="choice_anch_R"/>
    <property type="match status" value="1"/>
</dbReference>
<gene>
    <name evidence="3" type="ORF">MW290_21945</name>
</gene>
<feature type="chain" id="PRO_5047193854" evidence="1">
    <location>
        <begin position="24"/>
        <end position="223"/>
    </location>
</feature>
<keyword evidence="4" id="KW-1185">Reference proteome</keyword>
<reference evidence="3" key="1">
    <citation type="submission" date="2022-05" db="EMBL/GenBank/DDBJ databases">
        <title>An RpoN-dependent PEP-CTERM gene is involved in floc formation of an Aquincola tertiaricarbonis strain.</title>
        <authorList>
            <person name="Qiu D."/>
            <person name="Xia M."/>
        </authorList>
    </citation>
    <scope>NUCLEOTIDE SEQUENCE</scope>
    <source>
        <strain evidence="3">RN12</strain>
    </source>
</reference>